<feature type="compositionally biased region" description="Low complexity" evidence="1">
    <location>
        <begin position="234"/>
        <end position="243"/>
    </location>
</feature>
<dbReference type="AlphaFoldDB" id="A0A7U2HSZ7"/>
<proteinExistence type="predicted"/>
<evidence type="ECO:0000313" key="3">
    <source>
        <dbReference type="Proteomes" id="UP000663193"/>
    </source>
</evidence>
<organism evidence="2 3">
    <name type="scientific">Phaeosphaeria nodorum (strain SN15 / ATCC MYA-4574 / FGSC 10173)</name>
    <name type="common">Glume blotch fungus</name>
    <name type="synonym">Parastagonospora nodorum</name>
    <dbReference type="NCBI Taxonomy" id="321614"/>
    <lineage>
        <taxon>Eukaryota</taxon>
        <taxon>Fungi</taxon>
        <taxon>Dikarya</taxon>
        <taxon>Ascomycota</taxon>
        <taxon>Pezizomycotina</taxon>
        <taxon>Dothideomycetes</taxon>
        <taxon>Pleosporomycetidae</taxon>
        <taxon>Pleosporales</taxon>
        <taxon>Pleosporineae</taxon>
        <taxon>Phaeosphaeriaceae</taxon>
        <taxon>Parastagonospora</taxon>
    </lineage>
</organism>
<evidence type="ECO:0000313" key="2">
    <source>
        <dbReference type="EMBL" id="QRC90675.1"/>
    </source>
</evidence>
<feature type="region of interest" description="Disordered" evidence="1">
    <location>
        <begin position="158"/>
        <end position="244"/>
    </location>
</feature>
<dbReference type="PANTHER" id="PTHR42354:SF1">
    <property type="entry name" value="C2H2-TYPE DOMAIN-CONTAINING PROTEIN"/>
    <property type="match status" value="1"/>
</dbReference>
<evidence type="ECO:0000256" key="1">
    <source>
        <dbReference type="SAM" id="MobiDB-lite"/>
    </source>
</evidence>
<sequence>MGVVTPAVDPANVVQALVYTLLGVFDATRDLFQTLKAKEQRDYESSLRSKGYPASRRVEYVEDENLGRDEDLVMDKAAVTRQFEIGFQKIGALFAVGDIQSHVALQAQIIALQNVLVTTFLYGPTSDDSISHQLSNLNAASRAAGTSSVDILAAQIQRQQAALPHTPRSSRSPVGRSHGSQAVPHPTTVHESGSASTSLVRYQEPTQPRSGSPVNTTIIETWRGRPKPERTDTDTTSMTGPTSYGMRTAPHELYCLYAIDLQRHRDQQLSDTITSESKPYCPHCKQDLHLSPGKAWEVVKRGDGYERCFQVSNRFVVKCHRGGADGQYSCVLCSRHADVDTVCGDVKALIKHIWEDHGVGELKHEEDITEVVELAPDRRRDSGLGHATSRGSRRSASLGPNSWGRRSRRGYDRDDGYL</sequence>
<name>A0A7U2HSZ7_PHANO</name>
<keyword evidence="3" id="KW-1185">Reference proteome</keyword>
<feature type="region of interest" description="Disordered" evidence="1">
    <location>
        <begin position="379"/>
        <end position="418"/>
    </location>
</feature>
<dbReference type="OMA" id="SRRIEYV"/>
<dbReference type="Proteomes" id="UP000663193">
    <property type="component" value="Chromosome 1"/>
</dbReference>
<gene>
    <name evidence="2" type="ORF">JI435_001980</name>
</gene>
<dbReference type="OrthoDB" id="5309037at2759"/>
<protein>
    <submittedName>
        <fullName evidence="2">Uncharacterized protein</fullName>
    </submittedName>
</protein>
<feature type="compositionally biased region" description="Basic and acidic residues" evidence="1">
    <location>
        <begin position="222"/>
        <end position="233"/>
    </location>
</feature>
<accession>A0A7U2HSZ7</accession>
<dbReference type="PANTHER" id="PTHR42354">
    <property type="entry name" value="C2H2-TYPE DOMAIN-CONTAINING PROTEIN"/>
    <property type="match status" value="1"/>
</dbReference>
<reference evidence="3" key="1">
    <citation type="journal article" date="2021" name="BMC Genomics">
        <title>Chromosome-level genome assembly and manually-curated proteome of model necrotroph Parastagonospora nodorum Sn15 reveals a genome-wide trove of candidate effector homologs, and redundancy of virulence-related functions within an accessory chromosome.</title>
        <authorList>
            <person name="Bertazzoni S."/>
            <person name="Jones D.A.B."/>
            <person name="Phan H.T."/>
            <person name="Tan K.-C."/>
            <person name="Hane J.K."/>
        </authorList>
    </citation>
    <scope>NUCLEOTIDE SEQUENCE [LARGE SCALE GENOMIC DNA]</scope>
    <source>
        <strain evidence="3">SN15 / ATCC MYA-4574 / FGSC 10173)</strain>
    </source>
</reference>
<feature type="compositionally biased region" description="Polar residues" evidence="1">
    <location>
        <begin position="189"/>
        <end position="219"/>
    </location>
</feature>
<dbReference type="EMBL" id="CP069023">
    <property type="protein sequence ID" value="QRC90675.1"/>
    <property type="molecule type" value="Genomic_DNA"/>
</dbReference>
<feature type="compositionally biased region" description="Basic and acidic residues" evidence="1">
    <location>
        <begin position="409"/>
        <end position="418"/>
    </location>
</feature>
<dbReference type="VEuPathDB" id="FungiDB:JI435_001980"/>